<evidence type="ECO:0000313" key="3">
    <source>
        <dbReference type="Proteomes" id="UP000006281"/>
    </source>
</evidence>
<dbReference type="KEGG" id="sesp:BN6_52500"/>
<dbReference type="BioCyc" id="SESP1179773:BN6_RS25380-MONOMER"/>
<evidence type="ECO:0000256" key="1">
    <source>
        <dbReference type="SAM" id="MobiDB-lite"/>
    </source>
</evidence>
<evidence type="ECO:0000313" key="2">
    <source>
        <dbReference type="EMBL" id="CCH32514.1"/>
    </source>
</evidence>
<dbReference type="EMBL" id="HE804045">
    <property type="protein sequence ID" value="CCH32514.1"/>
    <property type="molecule type" value="Genomic_DNA"/>
</dbReference>
<dbReference type="Proteomes" id="UP000006281">
    <property type="component" value="Chromosome"/>
</dbReference>
<organism evidence="2 3">
    <name type="scientific">Saccharothrix espanaensis (strain ATCC 51144 / DSM 44229 / JCM 9112 / NBRC 15066 / NRRL 15764)</name>
    <dbReference type="NCBI Taxonomy" id="1179773"/>
    <lineage>
        <taxon>Bacteria</taxon>
        <taxon>Bacillati</taxon>
        <taxon>Actinomycetota</taxon>
        <taxon>Actinomycetes</taxon>
        <taxon>Pseudonocardiales</taxon>
        <taxon>Pseudonocardiaceae</taxon>
        <taxon>Saccharothrix</taxon>
    </lineage>
</organism>
<dbReference type="STRING" id="1179773.BN6_52500"/>
<dbReference type="HOGENOM" id="CLU_051020_0_0_11"/>
<keyword evidence="3" id="KW-1185">Reference proteome</keyword>
<name>K0K6I1_SACES</name>
<dbReference type="eggNOG" id="COG3209">
    <property type="taxonomic scope" value="Bacteria"/>
</dbReference>
<feature type="region of interest" description="Disordered" evidence="1">
    <location>
        <begin position="248"/>
        <end position="274"/>
    </location>
</feature>
<reference evidence="2 3" key="1">
    <citation type="journal article" date="2012" name="BMC Genomics">
        <title>Complete genome sequence of Saccharothrix espanaensis DSM 44229T and comparison to the other completely sequenced Pseudonocardiaceae.</title>
        <authorList>
            <person name="Strobel T."/>
            <person name="Al-Dilaimi A."/>
            <person name="Blom J."/>
            <person name="Gessner A."/>
            <person name="Kalinowski J."/>
            <person name="Luzhetska M."/>
            <person name="Puhler A."/>
            <person name="Szczepanowski R."/>
            <person name="Bechthold A."/>
            <person name="Ruckert C."/>
        </authorList>
    </citation>
    <scope>NUCLEOTIDE SEQUENCE [LARGE SCALE GENOMIC DNA]</scope>
    <source>
        <strain evidence="3">ATCC 51144 / DSM 44229 / JCM 9112 / NBRC 15066 / NRRL 15764</strain>
    </source>
</reference>
<dbReference type="PATRIC" id="fig|1179773.3.peg.5282"/>
<proteinExistence type="predicted"/>
<gene>
    <name evidence="2" type="ordered locus">BN6_52500</name>
</gene>
<evidence type="ECO:0008006" key="4">
    <source>
        <dbReference type="Google" id="ProtNLM"/>
    </source>
</evidence>
<protein>
    <recommendedName>
        <fullName evidence="4">WXG100 family type VII secretion target</fullName>
    </recommendedName>
</protein>
<accession>K0K6I1</accession>
<dbReference type="AlphaFoldDB" id="K0K6I1"/>
<sequence>MNDNPLIAPVRSSTEWYTGIGIAESVADLVSGIKNGDWLDIGLGGLTTGLEALSIVADPLGSVASNVLSFVIEHVAPLKAMLDDLAGNADAVAAQAATWQRISGAVGEARTAFERESAADTAGWTGRAADAYRARAADTAALLGAAAQGADGLGSATELAGLVVAVVRETVRDLIADLVGRLVVWAVEALTVVGLPVVAVQAATAAAKWGARIAQLVKNLVRTLQKLVPLLRRLKDLFAKIGRKLDELGGGGGKKPPKDPDTPPGSSGDPFDDLPEVEREKLIDELVRDSNPNFPLSRENAEAILRGGPPGTTPEVAGPGGEGADVVFRDANGEVVGRREAKASDGTYASFNSELTHATKQVQRNGEVWFQVPPGTDAQTWVRRWQGQRPGAGLDKYTDVTLVVRDSNGVEVGRYNLGDRLPPR</sequence>
<dbReference type="OrthoDB" id="5069709at2"/>
<dbReference type="RefSeq" id="WP_015102626.1">
    <property type="nucleotide sequence ID" value="NC_019673.1"/>
</dbReference>